<dbReference type="Proteomes" id="UP000204644">
    <property type="component" value="Segment"/>
</dbReference>
<evidence type="ECO:0000313" key="1">
    <source>
        <dbReference type="EMBL" id="AAZ38269.1"/>
    </source>
</evidence>
<sequence length="133" mass="14672">MRTWIKAVLWLIVLFVIVCCVCLGGQEATGAFTPGPTCDTYYFGRDLRRCPPFHEFSSLRQECVPIGNAGCTSVARSATTLGVGSLADKRKARQLLEEQAIVLLADSQIDKLYQDSILNLTQTVLPKHITNQV</sequence>
<reference evidence="2" key="1">
    <citation type="journal article" date="2005" name="J. Invertebr. Pathol.">
        <title>Molecular characterization of Agrotis segetum nucleopolyhedrovirus from Poland.</title>
        <authorList>
            <person name="Jakubowska A."/>
            <person name="van Oers M.M."/>
            <person name="Ziemnicka J."/>
            <person name="Lipa J.J."/>
            <person name="Vlak J.M."/>
        </authorList>
    </citation>
    <scope>NUCLEOTIDE SEQUENCE [LARGE SCALE GENOMIC DNA]</scope>
</reference>
<protein>
    <submittedName>
        <fullName evidence="1">ORF-103</fullName>
    </submittedName>
</protein>
<dbReference type="GeneID" id="3974265"/>
<evidence type="ECO:0000313" key="2">
    <source>
        <dbReference type="Proteomes" id="UP000204644"/>
    </source>
</evidence>
<dbReference type="EMBL" id="DQ123841">
    <property type="protein sequence ID" value="AAZ38269.1"/>
    <property type="molecule type" value="Genomic_DNA"/>
</dbReference>
<reference evidence="1 2" key="2">
    <citation type="journal article" date="2006" name="J. Gen. Virol.">
        <title>Genome sequence of an enhancin gene-rich nucleopolyhedrovirus (NPV) from Agrotis segetum: collinearity with Spodoptera exigua multiple NPV.</title>
        <authorList>
            <person name="Jakubowska A.K."/>
            <person name="Peters S.A."/>
            <person name="Ziemnicka J."/>
            <person name="Vlak J.M."/>
            <person name="van Oers M.M."/>
        </authorList>
    </citation>
    <scope>NUCLEOTIDE SEQUENCE [LARGE SCALE GENOMIC DNA]</scope>
</reference>
<organismHost>
    <name type="scientific">Lepidoptera</name>
    <name type="common">moths &amp; butterflies</name>
    <dbReference type="NCBI Taxonomy" id="7088"/>
</organismHost>
<accession>Q287G9</accession>
<dbReference type="RefSeq" id="YP_529773.1">
    <property type="nucleotide sequence ID" value="NC_007921.1"/>
</dbReference>
<name>Q287G9_NPVAS</name>
<dbReference type="OrthoDB" id="17305at10239"/>
<proteinExistence type="predicted"/>
<organism evidence="1 2">
    <name type="scientific">Agrotis segetum nuclear polyhedrosis virus</name>
    <name type="common">AsNPV</name>
    <dbReference type="NCBI Taxonomy" id="1962501"/>
    <lineage>
        <taxon>Viruses</taxon>
        <taxon>Viruses incertae sedis</taxon>
        <taxon>Naldaviricetes</taxon>
        <taxon>Lefavirales</taxon>
        <taxon>Baculoviridae</taxon>
        <taxon>Alphabaculovirus</taxon>
        <taxon>Alphabaculovirus agsegetum</taxon>
    </lineage>
</organism>
<dbReference type="KEGG" id="vg:3974265"/>
<keyword evidence="2" id="KW-1185">Reference proteome</keyword>